<dbReference type="AlphaFoldDB" id="A0A9J6B487"/>
<accession>A0A9J6B487</accession>
<feature type="non-terminal residue" evidence="1">
    <location>
        <position position="68"/>
    </location>
</feature>
<protein>
    <submittedName>
        <fullName evidence="1">Uncharacterized protein</fullName>
    </submittedName>
</protein>
<dbReference type="EMBL" id="JACXVP010000001">
    <property type="protein sequence ID" value="KAG5631566.1"/>
    <property type="molecule type" value="Genomic_DNA"/>
</dbReference>
<sequence>MSQLYAALKELLPKLHRPLHEPWPWFSPLVVKWLVVLSQLNAALKKLFPNLHVPLHEPWSSPLAVVVV</sequence>
<keyword evidence="2" id="KW-1185">Reference proteome</keyword>
<name>A0A9J6B487_SOLCO</name>
<comment type="caution">
    <text evidence="1">The sequence shown here is derived from an EMBL/GenBank/DDBJ whole genome shotgun (WGS) entry which is preliminary data.</text>
</comment>
<evidence type="ECO:0000313" key="2">
    <source>
        <dbReference type="Proteomes" id="UP000824120"/>
    </source>
</evidence>
<organism evidence="1 2">
    <name type="scientific">Solanum commersonii</name>
    <name type="common">Commerson's wild potato</name>
    <name type="synonym">Commerson's nightshade</name>
    <dbReference type="NCBI Taxonomy" id="4109"/>
    <lineage>
        <taxon>Eukaryota</taxon>
        <taxon>Viridiplantae</taxon>
        <taxon>Streptophyta</taxon>
        <taxon>Embryophyta</taxon>
        <taxon>Tracheophyta</taxon>
        <taxon>Spermatophyta</taxon>
        <taxon>Magnoliopsida</taxon>
        <taxon>eudicotyledons</taxon>
        <taxon>Gunneridae</taxon>
        <taxon>Pentapetalae</taxon>
        <taxon>asterids</taxon>
        <taxon>lamiids</taxon>
        <taxon>Solanales</taxon>
        <taxon>Solanaceae</taxon>
        <taxon>Solanoideae</taxon>
        <taxon>Solaneae</taxon>
        <taxon>Solanum</taxon>
    </lineage>
</organism>
<gene>
    <name evidence="1" type="ORF">H5410_003283</name>
</gene>
<evidence type="ECO:0000313" key="1">
    <source>
        <dbReference type="EMBL" id="KAG5631566.1"/>
    </source>
</evidence>
<proteinExistence type="predicted"/>
<reference evidence="1 2" key="1">
    <citation type="submission" date="2020-09" db="EMBL/GenBank/DDBJ databases">
        <title>De no assembly of potato wild relative species, Solanum commersonii.</title>
        <authorList>
            <person name="Cho K."/>
        </authorList>
    </citation>
    <scope>NUCLEOTIDE SEQUENCE [LARGE SCALE GENOMIC DNA]</scope>
    <source>
        <strain evidence="1">LZ3.2</strain>
        <tissue evidence="1">Leaf</tissue>
    </source>
</reference>
<dbReference type="Proteomes" id="UP000824120">
    <property type="component" value="Chromosome 1"/>
</dbReference>